<sequence>MEFFHVNRFLFAPGAVILPGGWGRPILNGRMYSGLNNNGVNYFILFREYVFEQIRLELFSKKPSRLQGTFICPNFVSAHNFWETERAESEIIYRVEILEDKPFHVSPWTLANQPNSPESIYYAMPKAAKNYWEFPQKDRYDLPSDNMLEAITESAIKILEVVQGSSV</sequence>
<protein>
    <submittedName>
        <fullName evidence="1">Uncharacterized protein</fullName>
    </submittedName>
</protein>
<dbReference type="Proteomes" id="UP000006034">
    <property type="component" value="Unassembled WGS sequence"/>
</dbReference>
<name>S2LKI4_BILW3</name>
<keyword evidence="2" id="KW-1185">Reference proteome</keyword>
<dbReference type="EMBL" id="ADCP02000002">
    <property type="protein sequence ID" value="EPC05749.1"/>
    <property type="molecule type" value="Genomic_DNA"/>
</dbReference>
<accession>S2LKI4</accession>
<evidence type="ECO:0000313" key="2">
    <source>
        <dbReference type="Proteomes" id="UP000006034"/>
    </source>
</evidence>
<proteinExistence type="predicted"/>
<dbReference type="AlphaFoldDB" id="S2LKI4"/>
<reference evidence="1 2" key="1">
    <citation type="submission" date="2010-10" db="EMBL/GenBank/DDBJ databases">
        <authorList>
            <consortium name="The Broad Institute Genome Sequencing Platform"/>
            <person name="Ward D."/>
            <person name="Earl A."/>
            <person name="Feldgarden M."/>
            <person name="Young S.K."/>
            <person name="Gargeya S."/>
            <person name="Zeng Q."/>
            <person name="Alvarado L."/>
            <person name="Berlin A."/>
            <person name="Bochicchio J."/>
            <person name="Chapman S.B."/>
            <person name="Chen Z."/>
            <person name="Freedman E."/>
            <person name="Gellesch M."/>
            <person name="Goldberg J."/>
            <person name="Griggs A."/>
            <person name="Gujja S."/>
            <person name="Heilman E."/>
            <person name="Heiman D."/>
            <person name="Howarth C."/>
            <person name="Mehta T."/>
            <person name="Neiman D."/>
            <person name="Pearson M."/>
            <person name="Roberts A."/>
            <person name="Saif S."/>
            <person name="Shea T."/>
            <person name="Shenoy N."/>
            <person name="Sisk P."/>
            <person name="Stolte C."/>
            <person name="Sykes S."/>
            <person name="White J."/>
            <person name="Yandava C."/>
            <person name="Allen-Vercoe E."/>
            <person name="Sibley C."/>
            <person name="Ambrose C.E."/>
            <person name="Strauss J."/>
            <person name="Daigneault M."/>
            <person name="Haas B."/>
            <person name="Nusbaum C."/>
            <person name="Birren B."/>
        </authorList>
    </citation>
    <scope>NUCLEOTIDE SEQUENCE [LARGE SCALE GENOMIC DNA]</scope>
    <source>
        <strain evidence="1 2">3_1_6</strain>
    </source>
</reference>
<gene>
    <name evidence="1" type="ORF">HMPREF0179_05271</name>
</gene>
<dbReference type="HOGENOM" id="CLU_1674546_0_0_7"/>
<comment type="caution">
    <text evidence="1">The sequence shown here is derived from an EMBL/GenBank/DDBJ whole genome shotgun (WGS) entry which is preliminary data.</text>
</comment>
<reference evidence="1 2" key="2">
    <citation type="submission" date="2013-04" db="EMBL/GenBank/DDBJ databases">
        <title>The Genome Sequence of Bilophila wadsworthia 3_1_6.</title>
        <authorList>
            <consortium name="The Broad Institute Genomics Platform"/>
            <person name="Earl A."/>
            <person name="Ward D."/>
            <person name="Feldgarden M."/>
            <person name="Gevers D."/>
            <person name="Sibley C."/>
            <person name="Strauss J."/>
            <person name="Allen-Vercoe E."/>
            <person name="Walker B."/>
            <person name="Young S."/>
            <person name="Zeng Q."/>
            <person name="Gargeya S."/>
            <person name="Fitzgerald M."/>
            <person name="Haas B."/>
            <person name="Abouelleil A."/>
            <person name="Allen A.W."/>
            <person name="Alvarado L."/>
            <person name="Arachchi H.M."/>
            <person name="Berlin A.M."/>
            <person name="Chapman S.B."/>
            <person name="Gainer-Dewar J."/>
            <person name="Goldberg J."/>
            <person name="Griggs A."/>
            <person name="Gujja S."/>
            <person name="Hansen M."/>
            <person name="Howarth C."/>
            <person name="Imamovic A."/>
            <person name="Ireland A."/>
            <person name="Larimer J."/>
            <person name="McCowan C."/>
            <person name="Murphy C."/>
            <person name="Pearson M."/>
            <person name="Poon T.W."/>
            <person name="Priest M."/>
            <person name="Roberts A."/>
            <person name="Saif S."/>
            <person name="Shea T."/>
            <person name="Sisk P."/>
            <person name="Sykes S."/>
            <person name="Wortman J."/>
            <person name="Nusbaum C."/>
            <person name="Birren B."/>
        </authorList>
    </citation>
    <scope>NUCLEOTIDE SEQUENCE [LARGE SCALE GENOMIC DNA]</scope>
    <source>
        <strain evidence="1 2">3_1_6</strain>
    </source>
</reference>
<organism evidence="1 2">
    <name type="scientific">Bilophila wadsworthia (strain 3_1_6)</name>
    <dbReference type="NCBI Taxonomy" id="563192"/>
    <lineage>
        <taxon>Bacteria</taxon>
        <taxon>Pseudomonadati</taxon>
        <taxon>Thermodesulfobacteriota</taxon>
        <taxon>Desulfovibrionia</taxon>
        <taxon>Desulfovibrionales</taxon>
        <taxon>Desulfovibrionaceae</taxon>
        <taxon>Bilophila</taxon>
    </lineage>
</organism>
<dbReference type="SUPFAM" id="SSF56399">
    <property type="entry name" value="ADP-ribosylation"/>
    <property type="match status" value="1"/>
</dbReference>
<dbReference type="RefSeq" id="WP_016360932.1">
    <property type="nucleotide sequence ID" value="NZ_KE150239.1"/>
</dbReference>
<dbReference type="GeneID" id="78087843"/>
<evidence type="ECO:0000313" key="1">
    <source>
        <dbReference type="EMBL" id="EPC05749.1"/>
    </source>
</evidence>